<comment type="caution">
    <text evidence="1">The sequence shown here is derived from an EMBL/GenBank/DDBJ whole genome shotgun (WGS) entry which is preliminary data.</text>
</comment>
<evidence type="ECO:0000313" key="1">
    <source>
        <dbReference type="EMBL" id="OMJ72602.1"/>
    </source>
</evidence>
<dbReference type="InterPro" id="IPR036770">
    <property type="entry name" value="Ankyrin_rpt-contain_sf"/>
</dbReference>
<evidence type="ECO:0000313" key="2">
    <source>
        <dbReference type="Proteomes" id="UP000187209"/>
    </source>
</evidence>
<dbReference type="Gene3D" id="1.25.40.20">
    <property type="entry name" value="Ankyrin repeat-containing domain"/>
    <property type="match status" value="1"/>
</dbReference>
<dbReference type="EMBL" id="MPUH01000887">
    <property type="protein sequence ID" value="OMJ72602.1"/>
    <property type="molecule type" value="Genomic_DNA"/>
</dbReference>
<proteinExistence type="predicted"/>
<organism evidence="1 2">
    <name type="scientific">Stentor coeruleus</name>
    <dbReference type="NCBI Taxonomy" id="5963"/>
    <lineage>
        <taxon>Eukaryota</taxon>
        <taxon>Sar</taxon>
        <taxon>Alveolata</taxon>
        <taxon>Ciliophora</taxon>
        <taxon>Postciliodesmatophora</taxon>
        <taxon>Heterotrichea</taxon>
        <taxon>Heterotrichida</taxon>
        <taxon>Stentoridae</taxon>
        <taxon>Stentor</taxon>
    </lineage>
</organism>
<protein>
    <submittedName>
        <fullName evidence="1">Uncharacterized protein</fullName>
    </submittedName>
</protein>
<dbReference type="Proteomes" id="UP000187209">
    <property type="component" value="Unassembled WGS sequence"/>
</dbReference>
<accession>A0A1R2B762</accession>
<dbReference type="AlphaFoldDB" id="A0A1R2B762"/>
<gene>
    <name evidence="1" type="ORF">SteCoe_28900</name>
</gene>
<keyword evidence="2" id="KW-1185">Reference proteome</keyword>
<name>A0A1R2B762_9CILI</name>
<dbReference type="SUPFAM" id="SSF48403">
    <property type="entry name" value="Ankyrin repeat"/>
    <property type="match status" value="1"/>
</dbReference>
<reference evidence="1 2" key="1">
    <citation type="submission" date="2016-11" db="EMBL/GenBank/DDBJ databases">
        <title>The macronuclear genome of Stentor coeruleus: a giant cell with tiny introns.</title>
        <authorList>
            <person name="Slabodnick M."/>
            <person name="Ruby J.G."/>
            <person name="Reiff S.B."/>
            <person name="Swart E.C."/>
            <person name="Gosai S."/>
            <person name="Prabakaran S."/>
            <person name="Witkowska E."/>
            <person name="Larue G.E."/>
            <person name="Fisher S."/>
            <person name="Freeman R.M."/>
            <person name="Gunawardena J."/>
            <person name="Chu W."/>
            <person name="Stover N.A."/>
            <person name="Gregory B.D."/>
            <person name="Nowacki M."/>
            <person name="Derisi J."/>
            <person name="Roy S.W."/>
            <person name="Marshall W.F."/>
            <person name="Sood P."/>
        </authorList>
    </citation>
    <scope>NUCLEOTIDE SEQUENCE [LARGE SCALE GENOMIC DNA]</scope>
    <source>
        <strain evidence="1">WM001</strain>
    </source>
</reference>
<sequence length="350" mass="41252">MGCKNCSPRTSHGVEILSRIKVCIKSNEPSHLKELISLYEYYSERKCHEFIDERIIKGKKRYFSLLGYAVWSGSYKSYKNLIQNHNASFYFMMQSLEKEGLDPLNRICEKGYLVLLKMFYPEHCEYERYKKYAQESSCVMNSLPSMHSFELIFTPIQLAVFNNHLSIVSYFTEYHNQEKIPKNVDLHHVDEYTGENCALVACRAGNFPMVMMLHEKYEADFHLKNKRNESVFQIIAAESRKNSGLSYLECLRYVTNIIKVDITYMHEETLLLFENRLCIKFFEEALRDRGIITSKKEVESLFRTKKHIIKSEDLKDFLKNIEEFSRIIPCSAESEFQSSYLTLRDEMIST</sequence>